<sequence>MHIASGEWDAENTVPDRPDGESLFRPAHSFVRLTRKRSPCHRRTPVSAWAVLSVTSALLAVDRLAYRTEEFRWVC</sequence>
<comment type="caution">
    <text evidence="2">The sequence shown here is derived from an EMBL/GenBank/DDBJ whole genome shotgun (WGS) entry which is preliminary data.</text>
</comment>
<proteinExistence type="predicted"/>
<gene>
    <name evidence="2" type="ORF">GCM10022214_74760</name>
</gene>
<organism evidence="2 3">
    <name type="scientific">Actinomadura miaoliensis</name>
    <dbReference type="NCBI Taxonomy" id="430685"/>
    <lineage>
        <taxon>Bacteria</taxon>
        <taxon>Bacillati</taxon>
        <taxon>Actinomycetota</taxon>
        <taxon>Actinomycetes</taxon>
        <taxon>Streptosporangiales</taxon>
        <taxon>Thermomonosporaceae</taxon>
        <taxon>Actinomadura</taxon>
    </lineage>
</organism>
<feature type="region of interest" description="Disordered" evidence="1">
    <location>
        <begin position="1"/>
        <end position="22"/>
    </location>
</feature>
<evidence type="ECO:0000313" key="3">
    <source>
        <dbReference type="Proteomes" id="UP001500683"/>
    </source>
</evidence>
<evidence type="ECO:0000313" key="2">
    <source>
        <dbReference type="EMBL" id="GAA4099065.1"/>
    </source>
</evidence>
<evidence type="ECO:0000256" key="1">
    <source>
        <dbReference type="SAM" id="MobiDB-lite"/>
    </source>
</evidence>
<dbReference type="EMBL" id="BAAAZG010000059">
    <property type="protein sequence ID" value="GAA4099065.1"/>
    <property type="molecule type" value="Genomic_DNA"/>
</dbReference>
<protein>
    <recommendedName>
        <fullName evidence="4">Transposase</fullName>
    </recommendedName>
</protein>
<name>A0ABP7WX24_9ACTN</name>
<keyword evidence="3" id="KW-1185">Reference proteome</keyword>
<reference evidence="3" key="1">
    <citation type="journal article" date="2019" name="Int. J. Syst. Evol. Microbiol.">
        <title>The Global Catalogue of Microorganisms (GCM) 10K type strain sequencing project: providing services to taxonomists for standard genome sequencing and annotation.</title>
        <authorList>
            <consortium name="The Broad Institute Genomics Platform"/>
            <consortium name="The Broad Institute Genome Sequencing Center for Infectious Disease"/>
            <person name="Wu L."/>
            <person name="Ma J."/>
        </authorList>
    </citation>
    <scope>NUCLEOTIDE SEQUENCE [LARGE SCALE GENOMIC DNA]</scope>
    <source>
        <strain evidence="3">JCM 16702</strain>
    </source>
</reference>
<evidence type="ECO:0008006" key="4">
    <source>
        <dbReference type="Google" id="ProtNLM"/>
    </source>
</evidence>
<dbReference type="Proteomes" id="UP001500683">
    <property type="component" value="Unassembled WGS sequence"/>
</dbReference>
<accession>A0ABP7WX24</accession>